<dbReference type="eggNOG" id="COG2226">
    <property type="taxonomic scope" value="Bacteria"/>
</dbReference>
<accession>I8U8V8</accession>
<proteinExistence type="predicted"/>
<dbReference type="RefSeq" id="WP_008984168.1">
    <property type="nucleotide sequence ID" value="NZ_AKKU01000011.1"/>
</dbReference>
<dbReference type="Proteomes" id="UP000035062">
    <property type="component" value="Unassembled WGS sequence"/>
</dbReference>
<protein>
    <recommendedName>
        <fullName evidence="1">Methyltransferase type 11 domain-containing protein</fullName>
    </recommendedName>
</protein>
<keyword evidence="3" id="KW-1185">Reference proteome</keyword>
<dbReference type="GO" id="GO:0008757">
    <property type="term" value="F:S-adenosylmethionine-dependent methyltransferase activity"/>
    <property type="evidence" value="ECO:0007669"/>
    <property type="project" value="InterPro"/>
</dbReference>
<dbReference type="SUPFAM" id="SSF53335">
    <property type="entry name" value="S-adenosyl-L-methionine-dependent methyltransferases"/>
    <property type="match status" value="1"/>
</dbReference>
<dbReference type="AlphaFoldDB" id="I8U8V8"/>
<dbReference type="Gene3D" id="3.40.50.150">
    <property type="entry name" value="Vaccinia Virus protein VP39"/>
    <property type="match status" value="1"/>
</dbReference>
<dbReference type="EMBL" id="AKKU01000011">
    <property type="protein sequence ID" value="EIW89696.1"/>
    <property type="molecule type" value="Genomic_DNA"/>
</dbReference>
<evidence type="ECO:0000259" key="1">
    <source>
        <dbReference type="Pfam" id="PF08241"/>
    </source>
</evidence>
<dbReference type="InterPro" id="IPR029063">
    <property type="entry name" value="SAM-dependent_MTases_sf"/>
</dbReference>
<feature type="domain" description="Methyltransferase type 11" evidence="1">
    <location>
        <begin position="77"/>
        <end position="124"/>
    </location>
</feature>
<name>I8U8V8_9ALTE</name>
<evidence type="ECO:0000313" key="3">
    <source>
        <dbReference type="Proteomes" id="UP000035062"/>
    </source>
</evidence>
<dbReference type="CDD" id="cd02440">
    <property type="entry name" value="AdoMet_MTases"/>
    <property type="match status" value="1"/>
</dbReference>
<dbReference type="PATRIC" id="fig|1195246.3.peg.1250"/>
<organism evidence="2 3">
    <name type="scientific">Alishewanella agri BL06</name>
    <dbReference type="NCBI Taxonomy" id="1195246"/>
    <lineage>
        <taxon>Bacteria</taxon>
        <taxon>Pseudomonadati</taxon>
        <taxon>Pseudomonadota</taxon>
        <taxon>Gammaproteobacteria</taxon>
        <taxon>Alteromonadales</taxon>
        <taxon>Alteromonadaceae</taxon>
        <taxon>Alishewanella</taxon>
    </lineage>
</organism>
<evidence type="ECO:0000313" key="2">
    <source>
        <dbReference type="EMBL" id="EIW89696.1"/>
    </source>
</evidence>
<dbReference type="STRING" id="1195246.AGRI_06322"/>
<comment type="caution">
    <text evidence="2">The sequence shown here is derived from an EMBL/GenBank/DDBJ whole genome shotgun (WGS) entry which is preliminary data.</text>
</comment>
<gene>
    <name evidence="2" type="ORF">AGRI_06322</name>
</gene>
<reference evidence="2 3" key="1">
    <citation type="journal article" date="2012" name="J. Bacteriol.">
        <title>Genome Sequence of Pectin-Degrading Alishewanella agri, Isolated from Landfill Soil.</title>
        <authorList>
            <person name="Kim J."/>
            <person name="Jung J."/>
            <person name="Sung J.S."/>
            <person name="Chun J."/>
            <person name="Park W."/>
        </authorList>
    </citation>
    <scope>NUCLEOTIDE SEQUENCE [LARGE SCALE GENOMIC DNA]</scope>
    <source>
        <strain evidence="2 3">BL06</strain>
    </source>
</reference>
<dbReference type="InterPro" id="IPR013216">
    <property type="entry name" value="Methyltransf_11"/>
</dbReference>
<dbReference type="Pfam" id="PF08241">
    <property type="entry name" value="Methyltransf_11"/>
    <property type="match status" value="1"/>
</dbReference>
<sequence>MKPALRENQLHAPKHWQSFRQGPALAAALEQQLAPWWQQIFGYYLLKVGDLSCQLSTPECRVRYQLRLGSASITPDVVAEPDALPIACSSVDAVLLSHCLEFQNDPHHVIREAHRVLVADGYLLLSGFNPHSWLGLWRCLPAYQQQLPWQGHFFSAARIKDWLHLIGFEVMAEQRFFCSAMLAQEFRQNSWQKFNERFLSLFASSYLLVARKRELPLTPIRPKWRVQSNFTAAQQGIRARETLPLSEQALPRQQ</sequence>